<dbReference type="EMBL" id="BAABLM010000001">
    <property type="protein sequence ID" value="GAA4666017.1"/>
    <property type="molecule type" value="Genomic_DNA"/>
</dbReference>
<proteinExistence type="predicted"/>
<dbReference type="Pfam" id="PF13519">
    <property type="entry name" value="VWA_2"/>
    <property type="match status" value="1"/>
</dbReference>
<dbReference type="Gene3D" id="3.40.50.410">
    <property type="entry name" value="von Willebrand factor, type A domain"/>
    <property type="match status" value="1"/>
</dbReference>
<feature type="transmembrane region" description="Helical" evidence="1">
    <location>
        <begin position="53"/>
        <end position="75"/>
    </location>
</feature>
<dbReference type="PROSITE" id="PS50234">
    <property type="entry name" value="VWFA"/>
    <property type="match status" value="1"/>
</dbReference>
<keyword evidence="1" id="KW-1133">Transmembrane helix</keyword>
<evidence type="ECO:0000313" key="4">
    <source>
        <dbReference type="Proteomes" id="UP001501295"/>
    </source>
</evidence>
<keyword evidence="4" id="KW-1185">Reference proteome</keyword>
<evidence type="ECO:0000256" key="1">
    <source>
        <dbReference type="SAM" id="Phobius"/>
    </source>
</evidence>
<sequence>MPLVALALALGGAFAYVAWRRRTRDRLKRSGTPIAHSERLTALPEYRRVLRQYRALLAGVLVAAIIASGVGVLLASRLSTVSVVQPQSYKRDIMLCLDVSGSMTDVDAKIVDTFASLAKHLDGERIGLTIFDSSAVQVFPLTDDYDYVAKELTAYRNSFQSQGDSGLRYWTGTDLGQGASLIGDGLASCVTGFDGSKSSTRPRSIVFATDNYVNGSPLFTLKQAGQFATKGGIRVYGIDPVDYSSGDGLSTVALEMKQVVESTGGAFYGLTSTDTVPSIVKAIDSREAGLFTGSKRLVITDHPNVLIVVGLLAMIALFGLLWRVRL</sequence>
<keyword evidence="1" id="KW-0812">Transmembrane</keyword>
<dbReference type="SMART" id="SM00327">
    <property type="entry name" value="VWA"/>
    <property type="match status" value="1"/>
</dbReference>
<reference evidence="4" key="1">
    <citation type="journal article" date="2019" name="Int. J. Syst. Evol. Microbiol.">
        <title>The Global Catalogue of Microorganisms (GCM) 10K type strain sequencing project: providing services to taxonomists for standard genome sequencing and annotation.</title>
        <authorList>
            <consortium name="The Broad Institute Genomics Platform"/>
            <consortium name="The Broad Institute Genome Sequencing Center for Infectious Disease"/>
            <person name="Wu L."/>
            <person name="Ma J."/>
        </authorList>
    </citation>
    <scope>NUCLEOTIDE SEQUENCE [LARGE SCALE GENOMIC DNA]</scope>
    <source>
        <strain evidence="4">JCM 18956</strain>
    </source>
</reference>
<comment type="caution">
    <text evidence="3">The sequence shown here is derived from an EMBL/GenBank/DDBJ whole genome shotgun (WGS) entry which is preliminary data.</text>
</comment>
<dbReference type="SUPFAM" id="SSF53300">
    <property type="entry name" value="vWA-like"/>
    <property type="match status" value="1"/>
</dbReference>
<evidence type="ECO:0000259" key="2">
    <source>
        <dbReference type="PROSITE" id="PS50234"/>
    </source>
</evidence>
<name>A0ABP8VKT3_9MICO</name>
<dbReference type="InterPro" id="IPR036465">
    <property type="entry name" value="vWFA_dom_sf"/>
</dbReference>
<accession>A0ABP8VKT3</accession>
<protein>
    <submittedName>
        <fullName evidence="3">VWA domain-containing protein</fullName>
    </submittedName>
</protein>
<organism evidence="3 4">
    <name type="scientific">Frondihabitans cladoniiphilus</name>
    <dbReference type="NCBI Taxonomy" id="715785"/>
    <lineage>
        <taxon>Bacteria</taxon>
        <taxon>Bacillati</taxon>
        <taxon>Actinomycetota</taxon>
        <taxon>Actinomycetes</taxon>
        <taxon>Micrococcales</taxon>
        <taxon>Microbacteriaceae</taxon>
        <taxon>Frondihabitans</taxon>
    </lineage>
</organism>
<feature type="domain" description="VWFA" evidence="2">
    <location>
        <begin position="92"/>
        <end position="283"/>
    </location>
</feature>
<evidence type="ECO:0000313" key="3">
    <source>
        <dbReference type="EMBL" id="GAA4666017.1"/>
    </source>
</evidence>
<feature type="transmembrane region" description="Helical" evidence="1">
    <location>
        <begin position="305"/>
        <end position="324"/>
    </location>
</feature>
<dbReference type="InterPro" id="IPR002035">
    <property type="entry name" value="VWF_A"/>
</dbReference>
<gene>
    <name evidence="3" type="ORF">GCM10025780_04450</name>
</gene>
<dbReference type="Proteomes" id="UP001501295">
    <property type="component" value="Unassembled WGS sequence"/>
</dbReference>
<keyword evidence="1" id="KW-0472">Membrane</keyword>